<evidence type="ECO:0000313" key="3">
    <source>
        <dbReference type="EMBL" id="BAM03953.1"/>
    </source>
</evidence>
<dbReference type="SUPFAM" id="SSF51445">
    <property type="entry name" value="(Trans)glycosidases"/>
    <property type="match status" value="1"/>
</dbReference>
<protein>
    <recommendedName>
        <fullName evidence="2">DUF5722 domain-containing protein</fullName>
    </recommendedName>
</protein>
<dbReference type="OrthoDB" id="175224at2"/>
<organism evidence="3 4">
    <name type="scientific">Phycisphaera mikurensis (strain NBRC 102666 / KCTC 22515 / FYK2301M01)</name>
    <dbReference type="NCBI Taxonomy" id="1142394"/>
    <lineage>
        <taxon>Bacteria</taxon>
        <taxon>Pseudomonadati</taxon>
        <taxon>Planctomycetota</taxon>
        <taxon>Phycisphaerae</taxon>
        <taxon>Phycisphaerales</taxon>
        <taxon>Phycisphaeraceae</taxon>
        <taxon>Phycisphaera</taxon>
    </lineage>
</organism>
<keyword evidence="4" id="KW-1185">Reference proteome</keyword>
<dbReference type="Gene3D" id="3.20.20.80">
    <property type="entry name" value="Glycosidases"/>
    <property type="match status" value="1"/>
</dbReference>
<dbReference type="PATRIC" id="fig|1142394.8.peg.1850"/>
<reference evidence="3 4" key="1">
    <citation type="submission" date="2012-02" db="EMBL/GenBank/DDBJ databases">
        <title>Complete genome sequence of Phycisphaera mikurensis NBRC 102666.</title>
        <authorList>
            <person name="Ankai A."/>
            <person name="Hosoyama A."/>
            <person name="Terui Y."/>
            <person name="Sekine M."/>
            <person name="Fukai R."/>
            <person name="Kato Y."/>
            <person name="Nakamura S."/>
            <person name="Yamada-Narita S."/>
            <person name="Kawakoshi A."/>
            <person name="Fukunaga Y."/>
            <person name="Yamazaki S."/>
            <person name="Fujita N."/>
        </authorList>
    </citation>
    <scope>NUCLEOTIDE SEQUENCE [LARGE SCALE GENOMIC DNA]</scope>
    <source>
        <strain evidence="4">NBRC 102666 / KCTC 22515 / FYK2301M01</strain>
    </source>
</reference>
<dbReference type="EMBL" id="AP012338">
    <property type="protein sequence ID" value="BAM03953.1"/>
    <property type="molecule type" value="Genomic_DNA"/>
</dbReference>
<evidence type="ECO:0000313" key="4">
    <source>
        <dbReference type="Proteomes" id="UP000007881"/>
    </source>
</evidence>
<feature type="chain" id="PRO_5003628789" description="DUF5722 domain-containing protein" evidence="1">
    <location>
        <begin position="25"/>
        <end position="593"/>
    </location>
</feature>
<dbReference type="STRING" id="1142394.PSMK_17940"/>
<feature type="signal peptide" evidence="1">
    <location>
        <begin position="1"/>
        <end position="24"/>
    </location>
</feature>
<dbReference type="RefSeq" id="WP_014437171.1">
    <property type="nucleotide sequence ID" value="NC_017080.1"/>
</dbReference>
<dbReference type="Proteomes" id="UP000007881">
    <property type="component" value="Chromosome"/>
</dbReference>
<evidence type="ECO:0000256" key="1">
    <source>
        <dbReference type="SAM" id="SignalP"/>
    </source>
</evidence>
<dbReference type="Pfam" id="PF18989">
    <property type="entry name" value="DUF5722"/>
    <property type="match status" value="1"/>
</dbReference>
<gene>
    <name evidence="3" type="ordered locus">PSMK_17940</name>
</gene>
<dbReference type="HOGENOM" id="CLU_395791_0_0_0"/>
<sequence>MLHRLFLILLAASCLATLPPLSAAAEARETPLEKGVTVPVDLDDLPAIGVEHVTINLILHRLLDLRSAGSTDPRFSVDTPLGPRRFRPAAVRELDEEVRALNRRGVKVTAVVLNPVSAEAEANGSPLLHPDTDVQRAPNRLGAFNLASAEGRSWFDAFFAFMARRYGDPASPHGHIAGYVVGNEIPSHWIWHNMGEATEEEVARQHAEELRRAWIAASAEQPEVRIYTSLDHVWDTRLQPDPLRFTGGRFLLDRVVELTEAAGGVPFDVAYHPYPKNLRDARFWDDPWAMFGHDTPFITFKNLEVLMAYLQRPPLRVGGQPRRVILSEQGLDAGDTAQSEDLQAMAFALAWQRIERMPGIDAFIYHRHVDHRGEHGLKLGLWTEDPDADAPSVPQRARPLHRVFAAAGTDAWPAVYRTAQEHLPAEALALAEPRPGPFPEHAPQWAPGATVLPRSVGLGRGDARATVSDALAWSLDLAATTDGVLPALYHHPPGGGGVSTATFDIAAPGPSPRLTGAVDLKVASINGLRFAILSGDDLLWEATLRRPGSQPFSLPLAAVDGEPLRLGLRVDGLGNGGGDQGLWLNPTVVPADR</sequence>
<dbReference type="InterPro" id="IPR017853">
    <property type="entry name" value="GH"/>
</dbReference>
<dbReference type="AlphaFoldDB" id="I0IFB5"/>
<proteinExistence type="predicted"/>
<feature type="domain" description="DUF5722" evidence="2">
    <location>
        <begin position="30"/>
        <end position="423"/>
    </location>
</feature>
<dbReference type="eggNOG" id="ENOG502Z89I">
    <property type="taxonomic scope" value="Bacteria"/>
</dbReference>
<keyword evidence="1" id="KW-0732">Signal</keyword>
<dbReference type="KEGG" id="phm:PSMK_17940"/>
<name>I0IFB5_PHYMF</name>
<dbReference type="InterPro" id="IPR043780">
    <property type="entry name" value="DUF5722"/>
</dbReference>
<evidence type="ECO:0000259" key="2">
    <source>
        <dbReference type="Pfam" id="PF18989"/>
    </source>
</evidence>
<accession>I0IFB5</accession>